<accession>A0A0U2UC25</accession>
<dbReference type="InterPro" id="IPR014948">
    <property type="entry name" value="BrxA"/>
</dbReference>
<dbReference type="RefSeq" id="WP_062409620.1">
    <property type="nucleotide sequence ID" value="NZ_BJCS01000020.1"/>
</dbReference>
<organism evidence="1 2">
    <name type="scientific">Paenibacillus naphthalenovorans</name>
    <dbReference type="NCBI Taxonomy" id="162209"/>
    <lineage>
        <taxon>Bacteria</taxon>
        <taxon>Bacillati</taxon>
        <taxon>Bacillota</taxon>
        <taxon>Bacilli</taxon>
        <taxon>Bacillales</taxon>
        <taxon>Paenibacillaceae</taxon>
        <taxon>Paenibacillus</taxon>
    </lineage>
</organism>
<proteinExistence type="predicted"/>
<dbReference type="OrthoDB" id="3078533at2"/>
<dbReference type="STRING" id="162209.IJ22_34070"/>
<dbReference type="EMBL" id="CP013652">
    <property type="protein sequence ID" value="ALS23768.1"/>
    <property type="molecule type" value="Genomic_DNA"/>
</dbReference>
<dbReference type="Gene3D" id="1.10.3540.10">
    <property type="entry name" value="uncharacterized protein from magnetospirillum magneticum domain"/>
    <property type="match status" value="1"/>
</dbReference>
<gene>
    <name evidence="1" type="ORF">IJ22_34070</name>
</gene>
<dbReference type="PATRIC" id="fig|162209.4.peg.3646"/>
<dbReference type="InterPro" id="IPR023137">
    <property type="entry name" value="BrxA_sf"/>
</dbReference>
<reference evidence="1 2" key="2">
    <citation type="journal article" date="2016" name="Genome Announc.">
        <title>Complete Genome Sequences of Two Interactive Moderate Thermophiles, Paenibacillus napthalenovorans 32O-Y and Paenibacillus sp. 32O-W.</title>
        <authorList>
            <person name="Butler R.R.III."/>
            <person name="Wang J."/>
            <person name="Stark B.C."/>
            <person name="Pombert J.F."/>
        </authorList>
    </citation>
    <scope>NUCLEOTIDE SEQUENCE [LARGE SCALE GENOMIC DNA]</scope>
    <source>
        <strain evidence="1 2">32O-Y</strain>
    </source>
</reference>
<name>A0A0U2UC25_9BACL</name>
<dbReference type="Proteomes" id="UP000061660">
    <property type="component" value="Chromosome"/>
</dbReference>
<dbReference type="AlphaFoldDB" id="A0A0U2UC25"/>
<keyword evidence="2" id="KW-1185">Reference proteome</keyword>
<protein>
    <submittedName>
        <fullName evidence="1">Putative inner membrane protein</fullName>
    </submittedName>
</protein>
<reference evidence="2" key="1">
    <citation type="submission" date="2015-12" db="EMBL/GenBank/DDBJ databases">
        <title>Complete genome sequences of two moderately thermophilic Paenibacillus species.</title>
        <authorList>
            <person name="Butler R.III."/>
            <person name="Wang J."/>
            <person name="Stark B.C."/>
            <person name="Pombert J.-F."/>
        </authorList>
    </citation>
    <scope>NUCLEOTIDE SEQUENCE [LARGE SCALE GENOMIC DNA]</scope>
    <source>
        <strain evidence="2">32O-Y</strain>
    </source>
</reference>
<sequence length="198" mass="22821">MTTELEYSATLTGASFLFYEFKQVVSLKIQGLGDSEIRERVLAENLFQYSVKASMTRSLPSVLRRVGVLDDTLRSMVLEESMETGKIINLYAIMKTDRLFFEFMNEVIREKLETDNYLFEKKDLNLYFTSKAEQDAGVAGWTEQTVNKLKQVFVKILYEAGILKDKKTGELNRLLIDEQLKRHFINIGDIAYVKAMGE</sequence>
<dbReference type="Pfam" id="PF08849">
    <property type="entry name" value="BrxA"/>
    <property type="match status" value="1"/>
</dbReference>
<evidence type="ECO:0000313" key="2">
    <source>
        <dbReference type="Proteomes" id="UP000061660"/>
    </source>
</evidence>
<evidence type="ECO:0000313" key="1">
    <source>
        <dbReference type="EMBL" id="ALS23768.1"/>
    </source>
</evidence>
<dbReference type="KEGG" id="pnp:IJ22_34070"/>